<organism evidence="9 10">
    <name type="scientific">Spirosoma liriopis</name>
    <dbReference type="NCBI Taxonomy" id="2937440"/>
    <lineage>
        <taxon>Bacteria</taxon>
        <taxon>Pseudomonadati</taxon>
        <taxon>Bacteroidota</taxon>
        <taxon>Cytophagia</taxon>
        <taxon>Cytophagales</taxon>
        <taxon>Cytophagaceae</taxon>
        <taxon>Spirosoma</taxon>
    </lineage>
</organism>
<dbReference type="InterPro" id="IPR006206">
    <property type="entry name" value="Mevalonate/galactokinase"/>
</dbReference>
<sequence length="374" mass="40551">MPTIDSTPVASTLTASTPGRICLFGEHQDYLGLPVIAAAISRRIQIQAKQVDNPGFRLNLPDINATVAIPFDGTELAYPNSRDYFRSAVNILLREGFQFSKGIDGEVHGNIPINSGTSSSSALLVTWLNVLTQLADEPRQLPQERLAELAYVAEVLEFGEPGGMMDHYSTAVGDVIYLESTPKIALRKFHPMLGTFVLGDSQEPKDTIGILSRVKFGMLDIIKRLKTVNPAFSLHEATLTEAAEFKDILTKDEYILLKGNLENRDILREALTVLDASATSASIDHIRFGQLLTQHQTNLRDAQRISTPKIDRMLDAALAAGALGGKINGSGGGGCMFAYAPEHPEKVAEAIEREGGKAYVITVAEGTTTFSNKP</sequence>
<name>A0ABT0HRE1_9BACT</name>
<evidence type="ECO:0000256" key="5">
    <source>
        <dbReference type="ARBA" id="ARBA00023144"/>
    </source>
</evidence>
<evidence type="ECO:0000313" key="9">
    <source>
        <dbReference type="EMBL" id="MCK8494183.1"/>
    </source>
</evidence>
<dbReference type="SUPFAM" id="SSF55060">
    <property type="entry name" value="GHMP Kinase, C-terminal domain"/>
    <property type="match status" value="1"/>
</dbReference>
<dbReference type="Pfam" id="PF08544">
    <property type="entry name" value="GHMP_kinases_C"/>
    <property type="match status" value="1"/>
</dbReference>
<dbReference type="GO" id="GO:0016301">
    <property type="term" value="F:kinase activity"/>
    <property type="evidence" value="ECO:0007669"/>
    <property type="project" value="UniProtKB-KW"/>
</dbReference>
<keyword evidence="4" id="KW-0067">ATP-binding</keyword>
<evidence type="ECO:0000256" key="2">
    <source>
        <dbReference type="ARBA" id="ARBA00022741"/>
    </source>
</evidence>
<evidence type="ECO:0000259" key="6">
    <source>
        <dbReference type="Pfam" id="PF00288"/>
    </source>
</evidence>
<feature type="domain" description="GHMP kinase N-terminal" evidence="6">
    <location>
        <begin position="84"/>
        <end position="173"/>
    </location>
</feature>
<evidence type="ECO:0000256" key="3">
    <source>
        <dbReference type="ARBA" id="ARBA00022777"/>
    </source>
</evidence>
<dbReference type="InterPro" id="IPR013750">
    <property type="entry name" value="GHMP_kinase_C_dom"/>
</dbReference>
<feature type="domain" description="GHMP kinase C-terminal" evidence="7">
    <location>
        <begin position="283"/>
        <end position="354"/>
    </location>
</feature>
<feature type="domain" description="Galactokinase N-terminal" evidence="8">
    <location>
        <begin position="13"/>
        <end position="47"/>
    </location>
</feature>
<dbReference type="EMBL" id="JALPRF010000003">
    <property type="protein sequence ID" value="MCK8494183.1"/>
    <property type="molecule type" value="Genomic_DNA"/>
</dbReference>
<gene>
    <name evidence="9" type="ORF">M0L20_20120</name>
</gene>
<dbReference type="Pfam" id="PF10509">
    <property type="entry name" value="GalKase_gal_bdg"/>
    <property type="match status" value="1"/>
</dbReference>
<dbReference type="SUPFAM" id="SSF54211">
    <property type="entry name" value="Ribosomal protein S5 domain 2-like"/>
    <property type="match status" value="1"/>
</dbReference>
<protein>
    <submittedName>
        <fullName evidence="9">GHMP kinase</fullName>
    </submittedName>
</protein>
<evidence type="ECO:0000256" key="1">
    <source>
        <dbReference type="ARBA" id="ARBA00006566"/>
    </source>
</evidence>
<evidence type="ECO:0000259" key="7">
    <source>
        <dbReference type="Pfam" id="PF08544"/>
    </source>
</evidence>
<dbReference type="Gene3D" id="3.30.70.890">
    <property type="entry name" value="GHMP kinase, C-terminal domain"/>
    <property type="match status" value="1"/>
</dbReference>
<evidence type="ECO:0000313" key="10">
    <source>
        <dbReference type="Proteomes" id="UP001202180"/>
    </source>
</evidence>
<dbReference type="PRINTS" id="PR00959">
    <property type="entry name" value="MEVGALKINASE"/>
</dbReference>
<dbReference type="InterPro" id="IPR006204">
    <property type="entry name" value="GHMP_kinase_N_dom"/>
</dbReference>
<dbReference type="PRINTS" id="PR00473">
    <property type="entry name" value="GALCTOKINASE"/>
</dbReference>
<keyword evidence="10" id="KW-1185">Reference proteome</keyword>
<dbReference type="InterPro" id="IPR020568">
    <property type="entry name" value="Ribosomal_Su5_D2-typ_SF"/>
</dbReference>
<dbReference type="PANTHER" id="PTHR10457:SF7">
    <property type="entry name" value="GALACTOKINASE-RELATED"/>
    <property type="match status" value="1"/>
</dbReference>
<keyword evidence="5" id="KW-0119">Carbohydrate metabolism</keyword>
<keyword evidence="2" id="KW-0547">Nucleotide-binding</keyword>
<dbReference type="InterPro" id="IPR019539">
    <property type="entry name" value="GalKase_N"/>
</dbReference>
<dbReference type="Pfam" id="PF00288">
    <property type="entry name" value="GHMP_kinases_N"/>
    <property type="match status" value="1"/>
</dbReference>
<evidence type="ECO:0000259" key="8">
    <source>
        <dbReference type="Pfam" id="PF10509"/>
    </source>
</evidence>
<dbReference type="Gene3D" id="3.30.230.10">
    <property type="match status" value="1"/>
</dbReference>
<dbReference type="PANTHER" id="PTHR10457">
    <property type="entry name" value="MEVALONATE KINASE/GALACTOKINASE"/>
    <property type="match status" value="1"/>
</dbReference>
<comment type="caution">
    <text evidence="9">The sequence shown here is derived from an EMBL/GenBank/DDBJ whole genome shotgun (WGS) entry which is preliminary data.</text>
</comment>
<reference evidence="9 10" key="1">
    <citation type="submission" date="2022-04" db="EMBL/GenBank/DDBJ databases">
        <title>Spirosoma sp. strain RP8 genome sequencing and assembly.</title>
        <authorList>
            <person name="Jung Y."/>
        </authorList>
    </citation>
    <scope>NUCLEOTIDE SEQUENCE [LARGE SCALE GENOMIC DNA]</scope>
    <source>
        <strain evidence="9 10">RP8</strain>
    </source>
</reference>
<dbReference type="RefSeq" id="WP_248478743.1">
    <property type="nucleotide sequence ID" value="NZ_JALPRF010000003.1"/>
</dbReference>
<dbReference type="InterPro" id="IPR014721">
    <property type="entry name" value="Ribsml_uS5_D2-typ_fold_subgr"/>
</dbReference>
<keyword evidence="5" id="KW-0299">Galactose metabolism</keyword>
<keyword evidence="3 9" id="KW-0808">Transferase</keyword>
<comment type="similarity">
    <text evidence="1">Belongs to the GHMP kinase family. GalK subfamily.</text>
</comment>
<dbReference type="InterPro" id="IPR036554">
    <property type="entry name" value="GHMP_kinase_C_sf"/>
</dbReference>
<proteinExistence type="inferred from homology"/>
<dbReference type="InterPro" id="IPR000705">
    <property type="entry name" value="Galactokinase"/>
</dbReference>
<keyword evidence="3 9" id="KW-0418">Kinase</keyword>
<accession>A0ABT0HRE1</accession>
<dbReference type="Proteomes" id="UP001202180">
    <property type="component" value="Unassembled WGS sequence"/>
</dbReference>
<evidence type="ECO:0000256" key="4">
    <source>
        <dbReference type="ARBA" id="ARBA00022840"/>
    </source>
</evidence>
<dbReference type="PIRSF" id="PIRSF000530">
    <property type="entry name" value="Galactokinase"/>
    <property type="match status" value="1"/>
</dbReference>